<evidence type="ECO:0000313" key="1">
    <source>
        <dbReference type="EMBL" id="MBG8554552.1"/>
    </source>
</evidence>
<dbReference type="RefSeq" id="WP_196955569.1">
    <property type="nucleotide sequence ID" value="NZ_JADWYK010000007.1"/>
</dbReference>
<protein>
    <submittedName>
        <fullName evidence="1">Uncharacterized protein</fullName>
    </submittedName>
</protein>
<gene>
    <name evidence="1" type="ORF">I5L79_13420</name>
</gene>
<sequence length="91" mass="10048">MHAAGTFTVEDAFYITNRGWVLIGEIQGEFGVVRQLRFATGVLLPISQMCPVNVSNKNRIHKTGLITSAHFASRQELLHQQIIGATAQVLE</sequence>
<accession>A0ABS0L5C7</accession>
<dbReference type="Proteomes" id="UP000601099">
    <property type="component" value="Unassembled WGS sequence"/>
</dbReference>
<keyword evidence="2" id="KW-1185">Reference proteome</keyword>
<evidence type="ECO:0000313" key="2">
    <source>
        <dbReference type="Proteomes" id="UP000601099"/>
    </source>
</evidence>
<comment type="caution">
    <text evidence="1">The sequence shown here is derived from an EMBL/GenBank/DDBJ whole genome shotgun (WGS) entry which is preliminary data.</text>
</comment>
<name>A0ABS0L5C7_9BACT</name>
<proteinExistence type="predicted"/>
<reference evidence="1 2" key="1">
    <citation type="submission" date="2020-11" db="EMBL/GenBank/DDBJ databases">
        <title>Hymenobacter sp.</title>
        <authorList>
            <person name="Kim M.K."/>
        </authorList>
    </citation>
    <scope>NUCLEOTIDE SEQUENCE [LARGE SCALE GENOMIC DNA]</scope>
    <source>
        <strain evidence="1 2">BT594</strain>
    </source>
</reference>
<organism evidence="1 2">
    <name type="scientific">Hymenobacter guriensis</name>
    <dbReference type="NCBI Taxonomy" id="2793065"/>
    <lineage>
        <taxon>Bacteria</taxon>
        <taxon>Pseudomonadati</taxon>
        <taxon>Bacteroidota</taxon>
        <taxon>Cytophagia</taxon>
        <taxon>Cytophagales</taxon>
        <taxon>Hymenobacteraceae</taxon>
        <taxon>Hymenobacter</taxon>
    </lineage>
</organism>
<dbReference type="EMBL" id="JADWYK010000007">
    <property type="protein sequence ID" value="MBG8554552.1"/>
    <property type="molecule type" value="Genomic_DNA"/>
</dbReference>